<dbReference type="PROSITE" id="PS50893">
    <property type="entry name" value="ABC_TRANSPORTER_2"/>
    <property type="match status" value="1"/>
</dbReference>
<name>E6Q2N7_9ZZZZ</name>
<evidence type="ECO:0000256" key="3">
    <source>
        <dbReference type="ARBA" id="ARBA00022840"/>
    </source>
</evidence>
<keyword evidence="2" id="KW-0547">Nucleotide-binding</keyword>
<dbReference type="InterPro" id="IPR003593">
    <property type="entry name" value="AAA+_ATPase"/>
</dbReference>
<dbReference type="Gene3D" id="3.40.50.300">
    <property type="entry name" value="P-loop containing nucleotide triphosphate hydrolases"/>
    <property type="match status" value="1"/>
</dbReference>
<dbReference type="InterPro" id="IPR017871">
    <property type="entry name" value="ABC_transporter-like_CS"/>
</dbReference>
<evidence type="ECO:0000256" key="1">
    <source>
        <dbReference type="ARBA" id="ARBA00022448"/>
    </source>
</evidence>
<dbReference type="EMBL" id="CABO01000018">
    <property type="protein sequence ID" value="CBI01447.1"/>
    <property type="molecule type" value="Genomic_DNA"/>
</dbReference>
<dbReference type="Pfam" id="PF00005">
    <property type="entry name" value="ABC_tran"/>
    <property type="match status" value="1"/>
</dbReference>
<keyword evidence="3" id="KW-0067">ATP-binding</keyword>
<dbReference type="PROSITE" id="PS00211">
    <property type="entry name" value="ABC_TRANSPORTER_1"/>
    <property type="match status" value="1"/>
</dbReference>
<dbReference type="SUPFAM" id="SSF52540">
    <property type="entry name" value="P-loop containing nucleoside triphosphate hydrolases"/>
    <property type="match status" value="1"/>
</dbReference>
<proteinExistence type="predicted"/>
<dbReference type="GO" id="GO:0016887">
    <property type="term" value="F:ATP hydrolysis activity"/>
    <property type="evidence" value="ECO:0007669"/>
    <property type="project" value="InterPro"/>
</dbReference>
<reference evidence="5" key="1">
    <citation type="submission" date="2009-10" db="EMBL/GenBank/DDBJ databases">
        <title>Diversity of trophic interactions inside an arsenic-rich microbial ecosystem.</title>
        <authorList>
            <person name="Bertin P.N."/>
            <person name="Heinrich-Salmeron A."/>
            <person name="Pelletier E."/>
            <person name="Goulhen-Chollet F."/>
            <person name="Arsene-Ploetze F."/>
            <person name="Gallien S."/>
            <person name="Calteau A."/>
            <person name="Vallenet D."/>
            <person name="Casiot C."/>
            <person name="Chane-Woon-Ming B."/>
            <person name="Giloteaux L."/>
            <person name="Barakat M."/>
            <person name="Bonnefoy V."/>
            <person name="Bruneel O."/>
            <person name="Chandler M."/>
            <person name="Cleiss J."/>
            <person name="Duran R."/>
            <person name="Elbaz-Poulichet F."/>
            <person name="Fonknechten N."/>
            <person name="Lauga B."/>
            <person name="Mornico D."/>
            <person name="Ortet P."/>
            <person name="Schaeffer C."/>
            <person name="Siguier P."/>
            <person name="Alexander Thil Smith A."/>
            <person name="Van Dorsselaer A."/>
            <person name="Weissenbach J."/>
            <person name="Medigue C."/>
            <person name="Le Paslier D."/>
        </authorList>
    </citation>
    <scope>NUCLEOTIDE SEQUENCE</scope>
</reference>
<dbReference type="PANTHER" id="PTHR43023:SF3">
    <property type="entry name" value="PROTEIN TRIGALACTOSYLDIACYLGLYCEROL 3, CHLOROPLASTIC"/>
    <property type="match status" value="1"/>
</dbReference>
<dbReference type="AlphaFoldDB" id="E6Q2N7"/>
<evidence type="ECO:0000313" key="5">
    <source>
        <dbReference type="EMBL" id="CBI01447.1"/>
    </source>
</evidence>
<dbReference type="SMART" id="SM00382">
    <property type="entry name" value="AAA"/>
    <property type="match status" value="1"/>
</dbReference>
<keyword evidence="1" id="KW-0813">Transport</keyword>
<gene>
    <name evidence="5" type="primary">ttg2A</name>
    <name evidence="5" type="ORF">CARN4_0705</name>
</gene>
<organism evidence="5">
    <name type="scientific">mine drainage metagenome</name>
    <dbReference type="NCBI Taxonomy" id="410659"/>
    <lineage>
        <taxon>unclassified sequences</taxon>
        <taxon>metagenomes</taxon>
        <taxon>ecological metagenomes</taxon>
    </lineage>
</organism>
<sequence length="252" mass="27505">MDDTIYASLDDVTLSFGENVILKNCNLKIVRGAITCIVGLSGAGKSTILRLLDGLIEPSSGHVYVDGHDLCHTPERKLVDLRQKTSLAFQFAALLDSLTVGENVGLPLREHTALPDEKIRHIVDDALESVGLRHIHDSLPNELSGGMLKRAGFARAIVTRPELVLYDEPTTGLDPIVTNLITDTIIRLRQKLDGTAVVISHDLHSIFRMADYIAMLFEGGIIAYGPCEEIRTSSNPFVQQFLTGNEVGPIPV</sequence>
<accession>E6Q2N7</accession>
<comment type="caution">
    <text evidence="5">The sequence shown here is derived from an EMBL/GenBank/DDBJ whole genome shotgun (WGS) entry which is preliminary data.</text>
</comment>
<protein>
    <submittedName>
        <fullName evidence="5">Toluene tolerance efflux transporter (ABC superfamily, atp_bind)</fullName>
    </submittedName>
</protein>
<evidence type="ECO:0000256" key="2">
    <source>
        <dbReference type="ARBA" id="ARBA00022741"/>
    </source>
</evidence>
<dbReference type="PANTHER" id="PTHR43023">
    <property type="entry name" value="PROTEIN TRIGALACTOSYLDIACYLGLYCEROL 3, CHLOROPLASTIC"/>
    <property type="match status" value="1"/>
</dbReference>
<evidence type="ECO:0000259" key="4">
    <source>
        <dbReference type="PROSITE" id="PS50893"/>
    </source>
</evidence>
<feature type="domain" description="ABC transporter" evidence="4">
    <location>
        <begin position="7"/>
        <end position="243"/>
    </location>
</feature>
<dbReference type="InterPro" id="IPR027417">
    <property type="entry name" value="P-loop_NTPase"/>
</dbReference>
<dbReference type="GO" id="GO:0005524">
    <property type="term" value="F:ATP binding"/>
    <property type="evidence" value="ECO:0007669"/>
    <property type="project" value="UniProtKB-KW"/>
</dbReference>
<dbReference type="InterPro" id="IPR003439">
    <property type="entry name" value="ABC_transporter-like_ATP-bd"/>
</dbReference>